<organism evidence="1 2">
    <name type="scientific">Candidatus Enterocloster excrementipullorum</name>
    <dbReference type="NCBI Taxonomy" id="2838559"/>
    <lineage>
        <taxon>Bacteria</taxon>
        <taxon>Bacillati</taxon>
        <taxon>Bacillota</taxon>
        <taxon>Clostridia</taxon>
        <taxon>Lachnospirales</taxon>
        <taxon>Lachnospiraceae</taxon>
        <taxon>Enterocloster</taxon>
    </lineage>
</organism>
<dbReference type="Proteomes" id="UP000823910">
    <property type="component" value="Unassembled WGS sequence"/>
</dbReference>
<gene>
    <name evidence="1" type="ORF">H9704_07195</name>
</gene>
<name>A0A9D2N027_9FIRM</name>
<reference evidence="1" key="1">
    <citation type="journal article" date="2021" name="PeerJ">
        <title>Extensive microbial diversity within the chicken gut microbiome revealed by metagenomics and culture.</title>
        <authorList>
            <person name="Gilroy R."/>
            <person name="Ravi A."/>
            <person name="Getino M."/>
            <person name="Pursley I."/>
            <person name="Horton D.L."/>
            <person name="Alikhan N.F."/>
            <person name="Baker D."/>
            <person name="Gharbi K."/>
            <person name="Hall N."/>
            <person name="Watson M."/>
            <person name="Adriaenssens E.M."/>
            <person name="Foster-Nyarko E."/>
            <person name="Jarju S."/>
            <person name="Secka A."/>
            <person name="Antonio M."/>
            <person name="Oren A."/>
            <person name="Chaudhuri R.R."/>
            <person name="La Ragione R."/>
            <person name="Hildebrand F."/>
            <person name="Pallen M.J."/>
        </authorList>
    </citation>
    <scope>NUCLEOTIDE SEQUENCE</scope>
    <source>
        <strain evidence="1">CHK180-15479</strain>
    </source>
</reference>
<dbReference type="InterPro" id="IPR056955">
    <property type="entry name" value="ORC-CDC6-like"/>
</dbReference>
<dbReference type="NCBIfam" id="NF047389">
    <property type="entry name" value="ATPase_Sll1717"/>
    <property type="match status" value="1"/>
</dbReference>
<dbReference type="InterPro" id="IPR059206">
    <property type="entry name" value="Sll1717-like"/>
</dbReference>
<sequence length="506" mass="57872">MNLEQKYKILEGIARCVPENGAGEDEENLLQNFLPLRSYGKLADPKTFLITGGRGTGKTALFRMLTDCEGLKYILSEGDRKRYTHLKEARFVPGYAASGAWAKQFPISNLCTELLKKEGPEDLVCFWGGLACASVLTACAADKEMEALAEEYFPGELQKTLRERASEVFRWWDAMKNGKQNWEGFLDQADNLLNRRQKTLFLTYDELDKLCMAYDDLFAYIRGLLNFWYVRNNRFTNLKAKIFLRSDLYNARALQFADASKMRGYQLELKWNIQSFYRVLVKRIANSGVPEAAAYLKETPGLLQERQEEGLGYIPGDSETALRGLVGRMIGKYMGRTPKKGSSYPWVANHIQDGNGEGAPRSFLKCFSIAARQMLDNQEDMKSLEGDKLLLPSRLQGALTEVSFDRCMELTREEYPWIANLMQRMRGKTMLMREEEFLLYLSPEFWNEEERKTLPGKTSGEILDALCSLGIVMRTADNRINFPEIYLHGFGLKRKGGIKRPKETMV</sequence>
<dbReference type="Pfam" id="PF24389">
    <property type="entry name" value="ORC-CDC6-like"/>
    <property type="match status" value="1"/>
</dbReference>
<dbReference type="InterPro" id="IPR027417">
    <property type="entry name" value="P-loop_NTPase"/>
</dbReference>
<comment type="caution">
    <text evidence="1">The sequence shown here is derived from an EMBL/GenBank/DDBJ whole genome shotgun (WGS) entry which is preliminary data.</text>
</comment>
<dbReference type="SUPFAM" id="SSF52540">
    <property type="entry name" value="P-loop containing nucleoside triphosphate hydrolases"/>
    <property type="match status" value="1"/>
</dbReference>
<evidence type="ECO:0000313" key="2">
    <source>
        <dbReference type="Proteomes" id="UP000823910"/>
    </source>
</evidence>
<reference evidence="1" key="2">
    <citation type="submission" date="2021-04" db="EMBL/GenBank/DDBJ databases">
        <authorList>
            <person name="Gilroy R."/>
        </authorList>
    </citation>
    <scope>NUCLEOTIDE SEQUENCE</scope>
    <source>
        <strain evidence="1">CHK180-15479</strain>
    </source>
</reference>
<protein>
    <submittedName>
        <fullName evidence="1">Uncharacterized protein</fullName>
    </submittedName>
</protein>
<dbReference type="AlphaFoldDB" id="A0A9D2N027"/>
<evidence type="ECO:0000313" key="1">
    <source>
        <dbReference type="EMBL" id="HJC05922.1"/>
    </source>
</evidence>
<dbReference type="EMBL" id="DWWT01000029">
    <property type="protein sequence ID" value="HJC05922.1"/>
    <property type="molecule type" value="Genomic_DNA"/>
</dbReference>
<proteinExistence type="predicted"/>
<accession>A0A9D2N027</accession>